<keyword evidence="1" id="KW-0812">Transmembrane</keyword>
<accession>A0A1I6XGQ4</accession>
<gene>
    <name evidence="2" type="ORF">SAMN05216474_0195</name>
</gene>
<keyword evidence="3" id="KW-1185">Reference proteome</keyword>
<evidence type="ECO:0000256" key="1">
    <source>
        <dbReference type="SAM" id="Phobius"/>
    </source>
</evidence>
<evidence type="ECO:0000313" key="2">
    <source>
        <dbReference type="EMBL" id="SFT37578.1"/>
    </source>
</evidence>
<dbReference type="AlphaFoldDB" id="A0A1I6XGQ4"/>
<feature type="transmembrane region" description="Helical" evidence="1">
    <location>
        <begin position="45"/>
        <end position="62"/>
    </location>
</feature>
<proteinExistence type="predicted"/>
<dbReference type="Proteomes" id="UP000236454">
    <property type="component" value="Unassembled WGS sequence"/>
</dbReference>
<reference evidence="2 3" key="1">
    <citation type="submission" date="2016-10" db="EMBL/GenBank/DDBJ databases">
        <authorList>
            <person name="de Groot N.N."/>
        </authorList>
    </citation>
    <scope>NUCLEOTIDE SEQUENCE [LARGE SCALE GENOMIC DNA]</scope>
    <source>
        <strain evidence="2 3">CGMCC 1.7005</strain>
    </source>
</reference>
<name>A0A1I6XGQ4_9FLAO</name>
<dbReference type="STRING" id="477690.SAMN05216474_0195"/>
<evidence type="ECO:0000313" key="3">
    <source>
        <dbReference type="Proteomes" id="UP000236454"/>
    </source>
</evidence>
<dbReference type="OrthoDB" id="582675at2"/>
<keyword evidence="1" id="KW-1133">Transmembrane helix</keyword>
<sequence>MNTTFKETQKFTQLWIWVILLAVGGIMTYQFVWGNNQSQFRMDEFLVSVVVIFLVILLFLVWKQSTEISEKGIKIQVFPFFTKNYKWEDIAECQVIKYGFVGWGIRFAPAYGWVYNIKGNKGLRLVFINGKKRLIGTQKAEELQEFLKQIGKV</sequence>
<feature type="transmembrane region" description="Helical" evidence="1">
    <location>
        <begin position="12"/>
        <end position="33"/>
    </location>
</feature>
<dbReference type="EMBL" id="FPAS01000001">
    <property type="protein sequence ID" value="SFT37578.1"/>
    <property type="molecule type" value="Genomic_DNA"/>
</dbReference>
<dbReference type="RefSeq" id="WP_090245327.1">
    <property type="nucleotide sequence ID" value="NZ_FPAS01000001.1"/>
</dbReference>
<keyword evidence="1" id="KW-0472">Membrane</keyword>
<protein>
    <submittedName>
        <fullName evidence="2">Uncharacterized protein</fullName>
    </submittedName>
</protein>
<organism evidence="2 3">
    <name type="scientific">Lishizhenia tianjinensis</name>
    <dbReference type="NCBI Taxonomy" id="477690"/>
    <lineage>
        <taxon>Bacteria</taxon>
        <taxon>Pseudomonadati</taxon>
        <taxon>Bacteroidota</taxon>
        <taxon>Flavobacteriia</taxon>
        <taxon>Flavobacteriales</taxon>
        <taxon>Crocinitomicaceae</taxon>
        <taxon>Lishizhenia</taxon>
    </lineage>
</organism>